<dbReference type="Gene3D" id="1.10.260.40">
    <property type="entry name" value="lambda repressor-like DNA-binding domains"/>
    <property type="match status" value="1"/>
</dbReference>
<dbReference type="EMBL" id="JAAITT010000044">
    <property type="protein sequence ID" value="NSJ51607.1"/>
    <property type="molecule type" value="Genomic_DNA"/>
</dbReference>
<dbReference type="InterPro" id="IPR000843">
    <property type="entry name" value="HTH_LacI"/>
</dbReference>
<keyword evidence="2" id="KW-0238">DNA-binding</keyword>
<evidence type="ECO:0000313" key="5">
    <source>
        <dbReference type="EMBL" id="MCG4749459.1"/>
    </source>
</evidence>
<organism evidence="5 8">
    <name type="scientific">Enterocloster aldenensis</name>
    <dbReference type="NCBI Taxonomy" id="358742"/>
    <lineage>
        <taxon>Bacteria</taxon>
        <taxon>Bacillati</taxon>
        <taxon>Bacillota</taxon>
        <taxon>Clostridia</taxon>
        <taxon>Lachnospirales</taxon>
        <taxon>Lachnospiraceae</taxon>
        <taxon>Enterocloster</taxon>
    </lineage>
</organism>
<keyword evidence="3" id="KW-0804">Transcription</keyword>
<dbReference type="InterPro" id="IPR028082">
    <property type="entry name" value="Peripla_BP_I"/>
</dbReference>
<dbReference type="PANTHER" id="PTHR30146">
    <property type="entry name" value="LACI-RELATED TRANSCRIPTIONAL REPRESSOR"/>
    <property type="match status" value="1"/>
</dbReference>
<dbReference type="EMBL" id="JAKNGE010000068">
    <property type="protein sequence ID" value="MCG4749459.1"/>
    <property type="molecule type" value="Genomic_DNA"/>
</dbReference>
<dbReference type="GO" id="GO:0000976">
    <property type="term" value="F:transcription cis-regulatory region binding"/>
    <property type="evidence" value="ECO:0007669"/>
    <property type="project" value="TreeGrafter"/>
</dbReference>
<dbReference type="SMART" id="SM00354">
    <property type="entry name" value="HTH_LACI"/>
    <property type="match status" value="1"/>
</dbReference>
<evidence type="ECO:0000256" key="3">
    <source>
        <dbReference type="ARBA" id="ARBA00023163"/>
    </source>
</evidence>
<evidence type="ECO:0000259" key="4">
    <source>
        <dbReference type="PROSITE" id="PS50932"/>
    </source>
</evidence>
<reference evidence="5" key="3">
    <citation type="submission" date="2022-01" db="EMBL/GenBank/DDBJ databases">
        <title>Collection of gut derived symbiotic bacterial strains cultured from healthy donors.</title>
        <authorList>
            <person name="Lin H."/>
            <person name="Kohout C."/>
            <person name="Waligurski E."/>
            <person name="Pamer E.G."/>
        </authorList>
    </citation>
    <scope>NUCLEOTIDE SEQUENCE</scope>
    <source>
        <strain evidence="5">DFI.6.55</strain>
    </source>
</reference>
<dbReference type="Proteomes" id="UP001299608">
    <property type="component" value="Unassembled WGS sequence"/>
</dbReference>
<dbReference type="SUPFAM" id="SSF53822">
    <property type="entry name" value="Periplasmic binding protein-like I"/>
    <property type="match status" value="1"/>
</dbReference>
<evidence type="ECO:0000256" key="1">
    <source>
        <dbReference type="ARBA" id="ARBA00023015"/>
    </source>
</evidence>
<dbReference type="GO" id="GO:0003700">
    <property type="term" value="F:DNA-binding transcription factor activity"/>
    <property type="evidence" value="ECO:0007669"/>
    <property type="project" value="TreeGrafter"/>
</dbReference>
<feature type="domain" description="HTH lacI-type" evidence="4">
    <location>
        <begin position="5"/>
        <end position="59"/>
    </location>
</feature>
<dbReference type="PANTHER" id="PTHR30146:SF109">
    <property type="entry name" value="HTH-TYPE TRANSCRIPTIONAL REGULATOR GALS"/>
    <property type="match status" value="1"/>
</dbReference>
<dbReference type="InterPro" id="IPR010982">
    <property type="entry name" value="Lambda_DNA-bd_dom_sf"/>
</dbReference>
<reference evidence="6" key="2">
    <citation type="submission" date="2020-02" db="EMBL/GenBank/DDBJ databases">
        <authorList>
            <person name="Littmann E."/>
            <person name="Sorbara M."/>
        </authorList>
    </citation>
    <scope>NUCLEOTIDE SEQUENCE</scope>
    <source>
        <strain evidence="6">MSK.1.17</strain>
    </source>
</reference>
<dbReference type="Pfam" id="PF13377">
    <property type="entry name" value="Peripla_BP_3"/>
    <property type="match status" value="1"/>
</dbReference>
<evidence type="ECO:0000313" key="7">
    <source>
        <dbReference type="Proteomes" id="UP000669239"/>
    </source>
</evidence>
<reference evidence="6 7" key="1">
    <citation type="journal article" date="2020" name="Cell Host Microbe">
        <title>Functional and Genomic Variation between Human-Derived Isolates of Lachnospiraceae Reveals Inter- and Intra-Species Diversity.</title>
        <authorList>
            <person name="Sorbara M.T."/>
            <person name="Littmann E.R."/>
            <person name="Fontana E."/>
            <person name="Moody T.U."/>
            <person name="Kohout C.E."/>
            <person name="Gjonbalaj M."/>
            <person name="Eaton V."/>
            <person name="Seok R."/>
            <person name="Leiner I.M."/>
            <person name="Pamer E.G."/>
        </authorList>
    </citation>
    <scope>NUCLEOTIDE SEQUENCE [LARGE SCALE GENOMIC DNA]</scope>
    <source>
        <strain evidence="6 7">MSK.1.17</strain>
    </source>
</reference>
<accession>A0AAW5CB24</accession>
<dbReference type="PROSITE" id="PS50932">
    <property type="entry name" value="HTH_LACI_2"/>
    <property type="match status" value="1"/>
</dbReference>
<gene>
    <name evidence="6" type="ORF">G5B36_23290</name>
    <name evidence="5" type="ORF">L0N08_29090</name>
</gene>
<dbReference type="AlphaFoldDB" id="A0AAW5CB24"/>
<dbReference type="CDD" id="cd01392">
    <property type="entry name" value="HTH_LacI"/>
    <property type="match status" value="1"/>
</dbReference>
<keyword evidence="7" id="KW-1185">Reference proteome</keyword>
<name>A0AAW5CB24_9FIRM</name>
<sequence>MRQRVTRNDVAKLAGVSPAVVSYVINDSNYVSQEKREAVLKAVKELEYTPNVFAKSLRTNRSNQIALVGDTLQAELYEELSAQLFQKGFFSCLFYSQKEDTFINRLIEGRFAAIFMASNAFTAEQLNRIVQNGIPLILYQSREYIGLDPRIVIRAPDIYNDVKQILNYLIMKGHRRIAFVAPLKYRAAGADGDDFRARAYSETLRSNQIQVNPDFFCRHTQSEASLLEDVVYIMTSYNASERPTAFVASDDHMAAQVMQCIRKLNLRIPDDIAIVGSGNIASSQITTPELTTIDSGIPDFASEVADALFCMANGETPENRLYKGRLIIRGST</sequence>
<protein>
    <submittedName>
        <fullName evidence="5">LacI family transcriptional regulator</fullName>
    </submittedName>
</protein>
<dbReference type="Pfam" id="PF00356">
    <property type="entry name" value="LacI"/>
    <property type="match status" value="1"/>
</dbReference>
<evidence type="ECO:0000313" key="6">
    <source>
        <dbReference type="EMBL" id="NSJ51607.1"/>
    </source>
</evidence>
<evidence type="ECO:0000256" key="2">
    <source>
        <dbReference type="ARBA" id="ARBA00023125"/>
    </source>
</evidence>
<evidence type="ECO:0000313" key="8">
    <source>
        <dbReference type="Proteomes" id="UP001299608"/>
    </source>
</evidence>
<dbReference type="SUPFAM" id="SSF47413">
    <property type="entry name" value="lambda repressor-like DNA-binding domains"/>
    <property type="match status" value="1"/>
</dbReference>
<dbReference type="Proteomes" id="UP000669239">
    <property type="component" value="Unassembled WGS sequence"/>
</dbReference>
<dbReference type="InterPro" id="IPR046335">
    <property type="entry name" value="LacI/GalR-like_sensor"/>
</dbReference>
<keyword evidence="1" id="KW-0805">Transcription regulation</keyword>
<dbReference type="RefSeq" id="WP_165642919.1">
    <property type="nucleotide sequence ID" value="NZ_JAAITT010000044.1"/>
</dbReference>
<comment type="caution">
    <text evidence="5">The sequence shown here is derived from an EMBL/GenBank/DDBJ whole genome shotgun (WGS) entry which is preliminary data.</text>
</comment>
<proteinExistence type="predicted"/>
<dbReference type="Gene3D" id="3.40.50.2300">
    <property type="match status" value="2"/>
</dbReference>
<dbReference type="CDD" id="cd06267">
    <property type="entry name" value="PBP1_LacI_sugar_binding-like"/>
    <property type="match status" value="1"/>
</dbReference>